<organism evidence="7">
    <name type="scientific">mine drainage metagenome</name>
    <dbReference type="NCBI Taxonomy" id="410659"/>
    <lineage>
        <taxon>unclassified sequences</taxon>
        <taxon>metagenomes</taxon>
        <taxon>ecological metagenomes</taxon>
    </lineage>
</organism>
<feature type="transmembrane region" description="Helical" evidence="5">
    <location>
        <begin position="96"/>
        <end position="117"/>
    </location>
</feature>
<reference evidence="7" key="1">
    <citation type="submission" date="2009-10" db="EMBL/GenBank/DDBJ databases">
        <title>Diversity of trophic interactions inside an arsenic-rich microbial ecosystem.</title>
        <authorList>
            <person name="Bertin P.N."/>
            <person name="Heinrich-Salmeron A."/>
            <person name="Pelletier E."/>
            <person name="Goulhen-Chollet F."/>
            <person name="Arsene-Ploetze F."/>
            <person name="Gallien S."/>
            <person name="Calteau A."/>
            <person name="Vallenet D."/>
            <person name="Casiot C."/>
            <person name="Chane-Woon-Ming B."/>
            <person name="Giloteaux L."/>
            <person name="Barakat M."/>
            <person name="Bonnefoy V."/>
            <person name="Bruneel O."/>
            <person name="Chandler M."/>
            <person name="Cleiss J."/>
            <person name="Duran R."/>
            <person name="Elbaz-Poulichet F."/>
            <person name="Fonknechten N."/>
            <person name="Lauga B."/>
            <person name="Mornico D."/>
            <person name="Ortet P."/>
            <person name="Schaeffer C."/>
            <person name="Siguier P."/>
            <person name="Alexander Thil Smith A."/>
            <person name="Van Dorsselaer A."/>
            <person name="Weissenbach J."/>
            <person name="Medigue C."/>
            <person name="Le Paslier D."/>
        </authorList>
    </citation>
    <scope>NUCLEOTIDE SEQUENCE</scope>
</reference>
<evidence type="ECO:0000256" key="5">
    <source>
        <dbReference type="SAM" id="Phobius"/>
    </source>
</evidence>
<evidence type="ECO:0000313" key="7">
    <source>
        <dbReference type="EMBL" id="CBH74416.1"/>
    </source>
</evidence>
<feature type="transmembrane region" description="Helical" evidence="5">
    <location>
        <begin position="15"/>
        <end position="34"/>
    </location>
</feature>
<evidence type="ECO:0000256" key="3">
    <source>
        <dbReference type="ARBA" id="ARBA00022989"/>
    </source>
</evidence>
<dbReference type="PANTHER" id="PTHR37422:SF13">
    <property type="entry name" value="LIPOPOLYSACCHARIDE BIOSYNTHESIS PROTEIN PA4999-RELATED"/>
    <property type="match status" value="1"/>
</dbReference>
<keyword evidence="3 5" id="KW-1133">Transmembrane helix</keyword>
<evidence type="ECO:0000256" key="2">
    <source>
        <dbReference type="ARBA" id="ARBA00022692"/>
    </source>
</evidence>
<dbReference type="EMBL" id="CABL01000001">
    <property type="protein sequence ID" value="CBH74416.1"/>
    <property type="molecule type" value="Genomic_DNA"/>
</dbReference>
<comment type="subcellular location">
    <subcellularLocation>
        <location evidence="1">Membrane</location>
        <topology evidence="1">Multi-pass membrane protein</topology>
    </subcellularLocation>
</comment>
<feature type="transmembrane region" description="Helical" evidence="5">
    <location>
        <begin position="393"/>
        <end position="412"/>
    </location>
</feature>
<feature type="transmembrane region" description="Helical" evidence="5">
    <location>
        <begin position="153"/>
        <end position="184"/>
    </location>
</feature>
<feature type="domain" description="O-antigen ligase-related" evidence="6">
    <location>
        <begin position="224"/>
        <end position="374"/>
    </location>
</feature>
<feature type="transmembrane region" description="Helical" evidence="5">
    <location>
        <begin position="418"/>
        <end position="435"/>
    </location>
</feature>
<evidence type="ECO:0000256" key="4">
    <source>
        <dbReference type="ARBA" id="ARBA00023136"/>
    </source>
</evidence>
<evidence type="ECO:0000256" key="1">
    <source>
        <dbReference type="ARBA" id="ARBA00004141"/>
    </source>
</evidence>
<evidence type="ECO:0000259" key="6">
    <source>
        <dbReference type="Pfam" id="PF04932"/>
    </source>
</evidence>
<dbReference type="GO" id="GO:0016020">
    <property type="term" value="C:membrane"/>
    <property type="evidence" value="ECO:0007669"/>
    <property type="project" value="UniProtKB-SubCell"/>
</dbReference>
<dbReference type="PANTHER" id="PTHR37422">
    <property type="entry name" value="TEICHURONIC ACID BIOSYNTHESIS PROTEIN TUAE"/>
    <property type="match status" value="1"/>
</dbReference>
<keyword evidence="4 5" id="KW-0472">Membrane</keyword>
<feature type="transmembrane region" description="Helical" evidence="5">
    <location>
        <begin position="41"/>
        <end position="59"/>
    </location>
</feature>
<name>E6PDE0_9ZZZZ</name>
<proteinExistence type="predicted"/>
<dbReference type="InterPro" id="IPR007016">
    <property type="entry name" value="O-antigen_ligase-rel_domated"/>
</dbReference>
<feature type="transmembrane region" description="Helical" evidence="5">
    <location>
        <begin position="65"/>
        <end position="84"/>
    </location>
</feature>
<feature type="transmembrane region" description="Helical" evidence="5">
    <location>
        <begin position="220"/>
        <end position="253"/>
    </location>
</feature>
<sequence>MHYRPVVDRFVEIPALGPIWFMLFVAAFIAITLLARKRPLYGLLALIATAPFGFAHAVAHTTVTLPKVALLAVILGLCAHRTLFARLRAREVRAWLLAFTAVAAATLLSITQADYLAPALRESLKALEALAVFAAAVVASDESEALERLALPVFAAVATLVALLALLEVVIGAPSGLNVGAIVLPRIAGPLDGPNQLAGFLEIAIAVLFAAQLAQPRRYLAWALTAALLAELLTLSRAGIALSAGIVVLLAFLRPQHLRATIAPIAGAFLLALFFAFVAVLGNIVGGAHVANALSSMRGLLRLGHPETGTGGVGTRAELWRAAIALWRQHPWLGIGAGNYHLELGRVGLPGVRTQPNSLYLRALVDGGLPLLAATLWLWIGGTVRLARASVRSDAWAAAAFAATAALALHGVIDNLQFYPKVLAWWLLLVAIAVSQRRYRRTG</sequence>
<gene>
    <name evidence="7" type="ORF">CARN1_2303</name>
</gene>
<dbReference type="InterPro" id="IPR051533">
    <property type="entry name" value="WaaL-like"/>
</dbReference>
<dbReference type="AlphaFoldDB" id="E6PDE0"/>
<feature type="transmembrane region" description="Helical" evidence="5">
    <location>
        <begin position="359"/>
        <end position="381"/>
    </location>
</feature>
<protein>
    <recommendedName>
        <fullName evidence="6">O-antigen ligase-related domain-containing protein</fullName>
    </recommendedName>
</protein>
<feature type="transmembrane region" description="Helical" evidence="5">
    <location>
        <begin position="265"/>
        <end position="291"/>
    </location>
</feature>
<feature type="transmembrane region" description="Helical" evidence="5">
    <location>
        <begin position="196"/>
        <end position="214"/>
    </location>
</feature>
<comment type="caution">
    <text evidence="7">The sequence shown here is derived from an EMBL/GenBank/DDBJ whole genome shotgun (WGS) entry which is preliminary data.</text>
</comment>
<keyword evidence="2 5" id="KW-0812">Transmembrane</keyword>
<dbReference type="Pfam" id="PF04932">
    <property type="entry name" value="Wzy_C"/>
    <property type="match status" value="1"/>
</dbReference>
<accession>E6PDE0</accession>